<reference evidence="1" key="1">
    <citation type="submission" date="2018-02" db="EMBL/GenBank/DDBJ databases">
        <title>Rhizophora mucronata_Transcriptome.</title>
        <authorList>
            <person name="Meera S.P."/>
            <person name="Sreeshan A."/>
            <person name="Augustine A."/>
        </authorList>
    </citation>
    <scope>NUCLEOTIDE SEQUENCE</scope>
    <source>
        <tissue evidence="1">Leaf</tissue>
    </source>
</reference>
<evidence type="ECO:0000313" key="1">
    <source>
        <dbReference type="EMBL" id="MBX00399.1"/>
    </source>
</evidence>
<name>A0A2P2K3Y9_RHIMU</name>
<organism evidence="1">
    <name type="scientific">Rhizophora mucronata</name>
    <name type="common">Asiatic mangrove</name>
    <dbReference type="NCBI Taxonomy" id="61149"/>
    <lineage>
        <taxon>Eukaryota</taxon>
        <taxon>Viridiplantae</taxon>
        <taxon>Streptophyta</taxon>
        <taxon>Embryophyta</taxon>
        <taxon>Tracheophyta</taxon>
        <taxon>Spermatophyta</taxon>
        <taxon>Magnoliopsida</taxon>
        <taxon>eudicotyledons</taxon>
        <taxon>Gunneridae</taxon>
        <taxon>Pentapetalae</taxon>
        <taxon>rosids</taxon>
        <taxon>fabids</taxon>
        <taxon>Malpighiales</taxon>
        <taxon>Rhizophoraceae</taxon>
        <taxon>Rhizophora</taxon>
    </lineage>
</organism>
<dbReference type="EMBL" id="GGEC01019915">
    <property type="protein sequence ID" value="MBX00399.1"/>
    <property type="molecule type" value="Transcribed_RNA"/>
</dbReference>
<proteinExistence type="predicted"/>
<sequence>MLGGSGGGVASASGRPLLLRPLFLLQLTEYLAFPSPKLPPPPLPK</sequence>
<dbReference type="AlphaFoldDB" id="A0A2P2K3Y9"/>
<protein>
    <submittedName>
        <fullName evidence="1">Dof zinc finger protein DOF5.4</fullName>
    </submittedName>
</protein>
<accession>A0A2P2K3Y9</accession>